<name>A0AA35XBM3_GEOBA</name>
<feature type="compositionally biased region" description="Low complexity" evidence="1">
    <location>
        <begin position="128"/>
        <end position="142"/>
    </location>
</feature>
<dbReference type="PANTHER" id="PTHR12436">
    <property type="entry name" value="80 KDA MCM3-ASSOCIATED PROTEIN"/>
    <property type="match status" value="1"/>
</dbReference>
<evidence type="ECO:0000259" key="2">
    <source>
        <dbReference type="PROSITE" id="PS50250"/>
    </source>
</evidence>
<feature type="compositionally biased region" description="Basic and acidic residues" evidence="1">
    <location>
        <begin position="246"/>
        <end position="255"/>
    </location>
</feature>
<feature type="compositionally biased region" description="Polar residues" evidence="1">
    <location>
        <begin position="114"/>
        <end position="127"/>
    </location>
</feature>
<keyword evidence="4" id="KW-1185">Reference proteome</keyword>
<evidence type="ECO:0000313" key="4">
    <source>
        <dbReference type="Proteomes" id="UP001174909"/>
    </source>
</evidence>
<feature type="compositionally biased region" description="Basic residues" evidence="1">
    <location>
        <begin position="390"/>
        <end position="400"/>
    </location>
</feature>
<dbReference type="GO" id="GO:0005634">
    <property type="term" value="C:nucleus"/>
    <property type="evidence" value="ECO:0007669"/>
    <property type="project" value="TreeGrafter"/>
</dbReference>
<feature type="compositionally biased region" description="Polar residues" evidence="1">
    <location>
        <begin position="28"/>
        <end position="42"/>
    </location>
</feature>
<evidence type="ECO:0000256" key="1">
    <source>
        <dbReference type="SAM" id="MobiDB-lite"/>
    </source>
</evidence>
<dbReference type="AlphaFoldDB" id="A0AA35XBM3"/>
<dbReference type="PROSITE" id="PS50250">
    <property type="entry name" value="PCI"/>
    <property type="match status" value="1"/>
</dbReference>
<feature type="compositionally biased region" description="Pro residues" evidence="1">
    <location>
        <begin position="158"/>
        <end position="172"/>
    </location>
</feature>
<dbReference type="EMBL" id="CASHTH010003476">
    <property type="protein sequence ID" value="CAI8045490.1"/>
    <property type="molecule type" value="Genomic_DNA"/>
</dbReference>
<feature type="domain" description="PCI" evidence="2">
    <location>
        <begin position="554"/>
        <end position="665"/>
    </location>
</feature>
<evidence type="ECO:0000313" key="3">
    <source>
        <dbReference type="EMBL" id="CAI8045490.1"/>
    </source>
</evidence>
<feature type="compositionally biased region" description="Low complexity" evidence="1">
    <location>
        <begin position="101"/>
        <end position="112"/>
    </location>
</feature>
<dbReference type="InterPro" id="IPR045107">
    <property type="entry name" value="SAC3/GANP/THP3"/>
</dbReference>
<comment type="caution">
    <text evidence="3">The sequence shown here is derived from an EMBL/GenBank/DDBJ whole genome shotgun (WGS) entry which is preliminary data.</text>
</comment>
<dbReference type="InterPro" id="IPR005062">
    <property type="entry name" value="SAC3/GANP/THP3_conserved"/>
</dbReference>
<sequence length="665" mass="74580">MYPAQSTQSGYPAPQLQYGYPGYYYQPTNTWQQTQSAPQHDWSSSQPPQSFSQSWGPPSNGEPPPPGTGGESVLPTDESQQVPHPPPGPGPPGNWEATNYWQPQWQTQGWTPVDQWNGQWPTLHQYWNSSYNYNSQSHGYSSDATAQPPPPSRHDRTPPPQQQEATPPPPAAPVMEEGRVNQPRIQQYAGAGYTTEPPAPSLPSLPNPPNQQTGSSVGADVDEQDRSHGLLPHPPHVHKTGSQTWSEKREEDQPPARKRPSRWEQPPSEDVPVRTENKSSAPPDKPAGPFTPEQWPPKLRDYIDRAFAACQGRAADLERVQQFLKVELNDIFRQNRAWDVDWDHKPLPLDRQQGPPSRSSRWDTPSPTHSDFHNSGSYQPVTPTVGGGGRGKKKKAGLKRKRGGRMFFIDKTGEGVSEVEQQRLDKRALRFADGNKSYKKKLSVAGLVAAATTGSREEGDLNWEEFAIEGMSQSLEKPYLRLTSAPDPSAVRPLSVLRLSLAHVLGKWEARGDYRYTCEQFKSIRQDLTIQGIRSEFAVEVYESHARIALENGDRGEFNQCQAQLKALYLEGVPGQQAEFVAYHILYLILTHNSADMSTELRNLTSELKSHPYVAHALRLWSSWQLGNYCQFFRLFKSAPGSGRSLLQLFLSRERLSALRKILKA</sequence>
<organism evidence="3 4">
    <name type="scientific">Geodia barretti</name>
    <name type="common">Barrett's horny sponge</name>
    <dbReference type="NCBI Taxonomy" id="519541"/>
    <lineage>
        <taxon>Eukaryota</taxon>
        <taxon>Metazoa</taxon>
        <taxon>Porifera</taxon>
        <taxon>Demospongiae</taxon>
        <taxon>Heteroscleromorpha</taxon>
        <taxon>Tetractinellida</taxon>
        <taxon>Astrophorina</taxon>
        <taxon>Geodiidae</taxon>
        <taxon>Geodia</taxon>
    </lineage>
</organism>
<proteinExistence type="predicted"/>
<accession>A0AA35XBM3</accession>
<feature type="region of interest" description="Disordered" evidence="1">
    <location>
        <begin position="27"/>
        <end position="298"/>
    </location>
</feature>
<feature type="compositionally biased region" description="Polar residues" evidence="1">
    <location>
        <begin position="354"/>
        <end position="382"/>
    </location>
</feature>
<dbReference type="InterPro" id="IPR000717">
    <property type="entry name" value="PCI_dom"/>
</dbReference>
<gene>
    <name evidence="3" type="ORF">GBAR_LOCUS25169</name>
</gene>
<reference evidence="3" key="1">
    <citation type="submission" date="2023-03" db="EMBL/GenBank/DDBJ databases">
        <authorList>
            <person name="Steffen K."/>
            <person name="Cardenas P."/>
        </authorList>
    </citation>
    <scope>NUCLEOTIDE SEQUENCE</scope>
</reference>
<dbReference type="Gene3D" id="1.25.40.990">
    <property type="match status" value="1"/>
</dbReference>
<feature type="compositionally biased region" description="Low complexity" evidence="1">
    <location>
        <begin position="43"/>
        <end position="59"/>
    </location>
</feature>
<feature type="region of interest" description="Disordered" evidence="1">
    <location>
        <begin position="344"/>
        <end position="400"/>
    </location>
</feature>
<feature type="compositionally biased region" description="Pro residues" evidence="1">
    <location>
        <begin position="197"/>
        <end position="209"/>
    </location>
</feature>
<dbReference type="Pfam" id="PF03399">
    <property type="entry name" value="SAC3_GANP"/>
    <property type="match status" value="1"/>
</dbReference>
<protein>
    <submittedName>
        <fullName evidence="3">Leukocyte receptor cluster member 8</fullName>
    </submittedName>
</protein>
<dbReference type="PANTHER" id="PTHR12436:SF4">
    <property type="entry name" value="LEUKOCYTE RECEPTOR CLUSTER MEMBER 8"/>
    <property type="match status" value="1"/>
</dbReference>
<keyword evidence="3" id="KW-0675">Receptor</keyword>
<feature type="compositionally biased region" description="Pro residues" evidence="1">
    <location>
        <begin position="83"/>
        <end position="92"/>
    </location>
</feature>
<dbReference type="Proteomes" id="UP001174909">
    <property type="component" value="Unassembled WGS sequence"/>
</dbReference>